<name>A0A075USH1_9PSEU</name>
<feature type="domain" description="Amidohydrolase 3" evidence="1">
    <location>
        <begin position="101"/>
        <end position="432"/>
    </location>
</feature>
<dbReference type="RefSeq" id="WP_174492033.1">
    <property type="nucleotide sequence ID" value="NZ_CP008953.1"/>
</dbReference>
<evidence type="ECO:0000313" key="3">
    <source>
        <dbReference type="Proteomes" id="UP000028492"/>
    </source>
</evidence>
<dbReference type="PANTHER" id="PTHR22642">
    <property type="entry name" value="IMIDAZOLONEPROPIONASE"/>
    <property type="match status" value="1"/>
</dbReference>
<proteinExistence type="predicted"/>
<organism evidence="2 3">
    <name type="scientific">Amycolatopsis japonica</name>
    <dbReference type="NCBI Taxonomy" id="208439"/>
    <lineage>
        <taxon>Bacteria</taxon>
        <taxon>Bacillati</taxon>
        <taxon>Actinomycetota</taxon>
        <taxon>Actinomycetes</taxon>
        <taxon>Pseudonocardiales</taxon>
        <taxon>Pseudonocardiaceae</taxon>
        <taxon>Amycolatopsis</taxon>
        <taxon>Amycolatopsis japonica group</taxon>
    </lineage>
</organism>
<dbReference type="PANTHER" id="PTHR22642:SF2">
    <property type="entry name" value="PROTEIN LONG AFTER FAR-RED 3"/>
    <property type="match status" value="1"/>
</dbReference>
<keyword evidence="3" id="KW-1185">Reference proteome</keyword>
<dbReference type="Proteomes" id="UP000028492">
    <property type="component" value="Chromosome"/>
</dbReference>
<dbReference type="eggNOG" id="COG1574">
    <property type="taxonomic scope" value="Bacteria"/>
</dbReference>
<dbReference type="InterPro" id="IPR011059">
    <property type="entry name" value="Metal-dep_hydrolase_composite"/>
</dbReference>
<dbReference type="InterPro" id="IPR013108">
    <property type="entry name" value="Amidohydro_3"/>
</dbReference>
<dbReference type="Gene3D" id="2.30.40.10">
    <property type="entry name" value="Urease, subunit C, domain 1"/>
    <property type="match status" value="2"/>
</dbReference>
<dbReference type="AlphaFoldDB" id="A0A075USH1"/>
<dbReference type="GO" id="GO:0016810">
    <property type="term" value="F:hydrolase activity, acting on carbon-nitrogen (but not peptide) bonds"/>
    <property type="evidence" value="ECO:0007669"/>
    <property type="project" value="InterPro"/>
</dbReference>
<evidence type="ECO:0000313" key="2">
    <source>
        <dbReference type="EMBL" id="AIG77112.1"/>
    </source>
</evidence>
<reference evidence="2 3" key="1">
    <citation type="journal article" date="2014" name="J. Biotechnol.">
        <title>Complete genome sequence of the actinobacterium Amycolatopsis japonica MG417-CF17(T) (=DSM 44213T) producing (S,S)-N,N'-ethylenediaminedisuccinic acid.</title>
        <authorList>
            <person name="Stegmann E."/>
            <person name="Albersmeier A."/>
            <person name="Spohn M."/>
            <person name="Gert H."/>
            <person name="Weber T."/>
            <person name="Wohlleben W."/>
            <person name="Kalinowski J."/>
            <person name="Ruckert C."/>
        </authorList>
    </citation>
    <scope>NUCLEOTIDE SEQUENCE [LARGE SCALE GENOMIC DNA]</scope>
    <source>
        <strain evidence="3">MG417-CF17 (DSM 44213)</strain>
    </source>
</reference>
<dbReference type="KEGG" id="aja:AJAP_21270"/>
<evidence type="ECO:0000259" key="1">
    <source>
        <dbReference type="Pfam" id="PF07969"/>
    </source>
</evidence>
<dbReference type="HOGENOM" id="CLU_009942_4_3_11"/>
<sequence length="459" mass="47213">MPSQRIRPASLVVRGGPVLTFDPAGTVVRAMAVRGDRIVALGDVALDHIGPDTDVIDLAGRTVLPGINDAHLHATWLGARWPDTLIGGAGFTGGEEKTVRTAAERRAAILRAGELCASLGITSYTEPGLGPGETGCFGAEVLEEYAALAEEGLLRARVTALRLFGLLDGASSLDDFERGLATPSPAANPLWLTVPGVKIFADGIPPMRSAWTHHCYADGSHGALLVDGDDDPGRAGNLAAMIRLAHDAGMTVAVHATGDRSIEAALGSLRRGDHLVHGDLVTPDQLARMASAGVGLTTQPAIAVAMRGMLTDALGAEVGARAWPLAEMLASGVPLTLSSDAPVVTPDWRVHIAAAAGMLAASEVDAGLMARLLRCYTVAAAEQDGAADWKGSLTVGRVADFCVLAANPLEVAFADLPDVGVELTVSGGRVVYSGEQLPAVDLEAHPGEMAGVGGGEEQD</sequence>
<gene>
    <name evidence="2" type="ORF">AJAP_21270</name>
</gene>
<dbReference type="SUPFAM" id="SSF51338">
    <property type="entry name" value="Composite domain of metallo-dependent hydrolases"/>
    <property type="match status" value="1"/>
</dbReference>
<accession>A0A075USH1</accession>
<protein>
    <recommendedName>
        <fullName evidence="1">Amidohydrolase 3 domain-containing protein</fullName>
    </recommendedName>
</protein>
<dbReference type="SUPFAM" id="SSF51556">
    <property type="entry name" value="Metallo-dependent hydrolases"/>
    <property type="match status" value="1"/>
</dbReference>
<dbReference type="Gene3D" id="3.20.20.140">
    <property type="entry name" value="Metal-dependent hydrolases"/>
    <property type="match status" value="1"/>
</dbReference>
<dbReference type="STRING" id="208439.AJAP_21270"/>
<dbReference type="InterPro" id="IPR032466">
    <property type="entry name" value="Metal_Hydrolase"/>
</dbReference>
<dbReference type="Pfam" id="PF07969">
    <property type="entry name" value="Amidohydro_3"/>
    <property type="match status" value="1"/>
</dbReference>
<dbReference type="EMBL" id="CP008953">
    <property type="protein sequence ID" value="AIG77112.1"/>
    <property type="molecule type" value="Genomic_DNA"/>
</dbReference>